<organism evidence="2 3">
    <name type="scientific">Pandoraea morbifera</name>
    <dbReference type="NCBI Taxonomy" id="2508300"/>
    <lineage>
        <taxon>Bacteria</taxon>
        <taxon>Pseudomonadati</taxon>
        <taxon>Pseudomonadota</taxon>
        <taxon>Betaproteobacteria</taxon>
        <taxon>Burkholderiales</taxon>
        <taxon>Burkholderiaceae</taxon>
        <taxon>Pandoraea</taxon>
    </lineage>
</organism>
<feature type="region of interest" description="Disordered" evidence="1">
    <location>
        <begin position="676"/>
        <end position="696"/>
    </location>
</feature>
<dbReference type="AlphaFoldDB" id="A0A5E4W7F2"/>
<sequence>MTSKSMTLLRTDTAPARLSTTVTRQEGQSFEPNVAVIDPTILAERPADFPPEAPPYNLVKASAVGPDIKFEAEFLPDMYVGWEYLVHLDGQTDGAARKVTQEDHDKRSITITVPGEQASQEDVHNLQYQARSPLEDQWSFFSPPSFFTIDTTRPGDPKPGEMEFDKDIEDNGLTDAKLTELGNVLPGRIPSYAQRLHGDRIVGILRKADGTEIGRLTPHQIPYGETNDPPTVLQFPRALIEQAGDGLIRFSYEITDMAGNVSVESEFNEIDVFLRPGIADLLPPMVPAYDDDEPADDKLIDEADARAPVEVQIPGHAEIETGDEIAVLWGGREQARVRFNGADSTLPVILTIPVSYGEVLAAWADAPPNGDGYATIPVSYIVYRAGREAGRPQSPHPVVVNLDQGGGIDPDPETPWNEALGRPVVHHSQWSTGEREDYIPDASIEEDHTFIVPWFQRDIDGNITGEDAFQAGDIVYAVYDGTTIEPRYTVGGDDVNNKVDLVLSLPWAVVKAAGSGVKHIMYLVTRYLNPGQRENTASSPTADVEVEDTGDVPGGEHGLFPASFPNGKVIWSNVSPIGHEPLKVPKYENMRLGDIIRIYITADFYNPVDQTYGEPVTRAYFGGDDGDNPHPDYRFEISIAQEQIGEDVRFGWPRELIEWVYPYGQCRIDYTVTRADGSHKTSAPTGQETPMDTSANYPGPYPFGVKHARVTLSETLALAKTAPGERQSLLNAFARQWLFSAAQRRSYRLREKMALASALKR</sequence>
<dbReference type="Proteomes" id="UP000368474">
    <property type="component" value="Unassembled WGS sequence"/>
</dbReference>
<evidence type="ECO:0000256" key="1">
    <source>
        <dbReference type="SAM" id="MobiDB-lite"/>
    </source>
</evidence>
<feature type="compositionally biased region" description="Polar residues" evidence="1">
    <location>
        <begin position="680"/>
        <end position="696"/>
    </location>
</feature>
<evidence type="ECO:0000313" key="2">
    <source>
        <dbReference type="EMBL" id="VVE20341.1"/>
    </source>
</evidence>
<keyword evidence="3" id="KW-1185">Reference proteome</keyword>
<dbReference type="EMBL" id="CABPSD010000008">
    <property type="protein sequence ID" value="VVE20341.1"/>
    <property type="molecule type" value="Genomic_DNA"/>
</dbReference>
<name>A0A5E4W7F2_9BURK</name>
<dbReference type="RefSeq" id="WP_150567442.1">
    <property type="nucleotide sequence ID" value="NZ_CABPSD010000008.1"/>
</dbReference>
<reference evidence="2 3" key="1">
    <citation type="submission" date="2019-08" db="EMBL/GenBank/DDBJ databases">
        <authorList>
            <person name="Peeters C."/>
        </authorList>
    </citation>
    <scope>NUCLEOTIDE SEQUENCE [LARGE SCALE GENOMIC DNA]</scope>
    <source>
        <strain evidence="2 3">LMG 31116</strain>
    </source>
</reference>
<feature type="region of interest" description="Disordered" evidence="1">
    <location>
        <begin position="533"/>
        <end position="552"/>
    </location>
</feature>
<proteinExistence type="predicted"/>
<evidence type="ECO:0000313" key="3">
    <source>
        <dbReference type="Proteomes" id="UP000368474"/>
    </source>
</evidence>
<accession>A0A5E4W7F2</accession>
<protein>
    <submittedName>
        <fullName evidence="2">Uncharacterized protein</fullName>
    </submittedName>
</protein>
<gene>
    <name evidence="2" type="ORF">PMO31116_03073</name>
</gene>